<dbReference type="AlphaFoldDB" id="A0A317PJH4"/>
<evidence type="ECO:0000313" key="1">
    <source>
        <dbReference type="EMBL" id="PWW01038.1"/>
    </source>
</evidence>
<comment type="caution">
    <text evidence="1">The sequence shown here is derived from an EMBL/GenBank/DDBJ whole genome shotgun (WGS) entry which is preliminary data.</text>
</comment>
<reference evidence="1 2" key="1">
    <citation type="submission" date="2018-05" db="EMBL/GenBank/DDBJ databases">
        <title>Genomic Encyclopedia of Type Strains, Phase IV (KMG-IV): sequencing the most valuable type-strain genomes for metagenomic binning, comparative biology and taxonomic classification.</title>
        <authorList>
            <person name="Goeker M."/>
        </authorList>
    </citation>
    <scope>NUCLEOTIDE SEQUENCE [LARGE SCALE GENOMIC DNA]</scope>
    <source>
        <strain evidence="1 2">DSM 19579</strain>
    </source>
</reference>
<dbReference type="Proteomes" id="UP000246744">
    <property type="component" value="Unassembled WGS sequence"/>
</dbReference>
<protein>
    <submittedName>
        <fullName evidence="1">Uncharacterized protein</fullName>
    </submittedName>
</protein>
<accession>A0A317PJH4</accession>
<gene>
    <name evidence="1" type="ORF">DES37_1222</name>
</gene>
<organism evidence="1 2">
    <name type="scientific">Mangrovibacter plantisponsor</name>
    <dbReference type="NCBI Taxonomy" id="451513"/>
    <lineage>
        <taxon>Bacteria</taxon>
        <taxon>Pseudomonadati</taxon>
        <taxon>Pseudomonadota</taxon>
        <taxon>Gammaproteobacteria</taxon>
        <taxon>Enterobacterales</taxon>
        <taxon>Enterobacteriaceae</taxon>
        <taxon>Mangrovibacter</taxon>
    </lineage>
</organism>
<sequence>MRRWIGVFQLVPFLDDGLDKLYCNLFNSVPVRPLLARRGRSGAAMSAVSEQRTYLACEPAIRALPGIMQAVSANTVNQAAQAH</sequence>
<evidence type="ECO:0000313" key="2">
    <source>
        <dbReference type="Proteomes" id="UP000246744"/>
    </source>
</evidence>
<name>A0A317PJH4_9ENTR</name>
<proteinExistence type="predicted"/>
<dbReference type="EMBL" id="QGTS01000022">
    <property type="protein sequence ID" value="PWW01038.1"/>
    <property type="molecule type" value="Genomic_DNA"/>
</dbReference>
<keyword evidence="2" id="KW-1185">Reference proteome</keyword>